<name>A0A368Q953_SETIT</name>
<reference evidence="1" key="1">
    <citation type="journal article" date="2012" name="Nat. Biotechnol.">
        <title>Reference genome sequence of the model plant Setaria.</title>
        <authorList>
            <person name="Bennetzen J.L."/>
            <person name="Schmutz J."/>
            <person name="Wang H."/>
            <person name="Percifield R."/>
            <person name="Hawkins J."/>
            <person name="Pontaroli A.C."/>
            <person name="Estep M."/>
            <person name="Feng L."/>
            <person name="Vaughn J.N."/>
            <person name="Grimwood J."/>
            <person name="Jenkins J."/>
            <person name="Barry K."/>
            <person name="Lindquist E."/>
            <person name="Hellsten U."/>
            <person name="Deshpande S."/>
            <person name="Wang X."/>
            <person name="Wu X."/>
            <person name="Mitros T."/>
            <person name="Triplett J."/>
            <person name="Yang X."/>
            <person name="Ye C.Y."/>
            <person name="Mauro-Herrera M."/>
            <person name="Wang L."/>
            <person name="Li P."/>
            <person name="Sharma M."/>
            <person name="Sharma R."/>
            <person name="Ronald P.C."/>
            <person name="Panaud O."/>
            <person name="Kellogg E.A."/>
            <person name="Brutnell T.P."/>
            <person name="Doust A.N."/>
            <person name="Tuskan G.A."/>
            <person name="Rokhsar D."/>
            <person name="Devos K.M."/>
        </authorList>
    </citation>
    <scope>NUCLEOTIDE SEQUENCE [LARGE SCALE GENOMIC DNA]</scope>
    <source>
        <strain evidence="1">Yugu1</strain>
    </source>
</reference>
<dbReference type="OrthoDB" id="10539843at2759"/>
<dbReference type="AlphaFoldDB" id="A0A368Q953"/>
<gene>
    <name evidence="1" type="ORF">SETIT_2G418900v2</name>
</gene>
<organism evidence="1">
    <name type="scientific">Setaria italica</name>
    <name type="common">Foxtail millet</name>
    <name type="synonym">Panicum italicum</name>
    <dbReference type="NCBI Taxonomy" id="4555"/>
    <lineage>
        <taxon>Eukaryota</taxon>
        <taxon>Viridiplantae</taxon>
        <taxon>Streptophyta</taxon>
        <taxon>Embryophyta</taxon>
        <taxon>Tracheophyta</taxon>
        <taxon>Spermatophyta</taxon>
        <taxon>Magnoliopsida</taxon>
        <taxon>Liliopsida</taxon>
        <taxon>Poales</taxon>
        <taxon>Poaceae</taxon>
        <taxon>PACMAD clade</taxon>
        <taxon>Panicoideae</taxon>
        <taxon>Panicodae</taxon>
        <taxon>Paniceae</taxon>
        <taxon>Cenchrinae</taxon>
        <taxon>Setaria</taxon>
    </lineage>
</organism>
<reference evidence="1" key="2">
    <citation type="submission" date="2015-07" db="EMBL/GenBank/DDBJ databases">
        <authorList>
            <person name="Noorani M."/>
        </authorList>
    </citation>
    <scope>NUCLEOTIDE SEQUENCE</scope>
    <source>
        <strain evidence="1">Yugu1</strain>
    </source>
</reference>
<accession>A0A368Q953</accession>
<proteinExistence type="predicted"/>
<evidence type="ECO:0000313" key="1">
    <source>
        <dbReference type="EMBL" id="RCV14354.1"/>
    </source>
</evidence>
<protein>
    <submittedName>
        <fullName evidence="1">Uncharacterized protein</fullName>
    </submittedName>
</protein>
<sequence>MRRSRHAALAWLIDGDLVERGNIAHHADSDKRNESVTWSTMASVARSPRVVFLRGDESEVESNGGCGEAPASCVIAVATARQPARGPDSVVSLCQVERDVAAALQRRVPHGGGLLGAVQLFLLVPCRRRVALGGFGEL</sequence>
<dbReference type="EMBL" id="CM003529">
    <property type="protein sequence ID" value="RCV14354.1"/>
    <property type="molecule type" value="Genomic_DNA"/>
</dbReference>